<reference evidence="2 3" key="1">
    <citation type="submission" date="2019-06" db="EMBL/GenBank/DDBJ databases">
        <title>Whole genome shotgun sequence of Acinetobacter pittii NBRC 110514.</title>
        <authorList>
            <person name="Hosoyama A."/>
            <person name="Uohara A."/>
            <person name="Ohji S."/>
            <person name="Ichikawa N."/>
        </authorList>
    </citation>
    <scope>NUCLEOTIDE SEQUENCE [LARGE SCALE GENOMIC DNA]</scope>
    <source>
        <strain evidence="2 3">NBRC 110514</strain>
    </source>
</reference>
<dbReference type="GO" id="GO:0016887">
    <property type="term" value="F:ATP hydrolysis activity"/>
    <property type="evidence" value="ECO:0007669"/>
    <property type="project" value="InterPro"/>
</dbReference>
<dbReference type="PANTHER" id="PTHR43581:SF2">
    <property type="entry name" value="EXCINUCLEASE ATPASE SUBUNIT"/>
    <property type="match status" value="1"/>
</dbReference>
<evidence type="ECO:0000313" key="3">
    <source>
        <dbReference type="Proteomes" id="UP000317717"/>
    </source>
</evidence>
<dbReference type="Pfam" id="PF13304">
    <property type="entry name" value="AAA_21"/>
    <property type="match status" value="1"/>
</dbReference>
<proteinExistence type="predicted"/>
<protein>
    <submittedName>
        <fullName evidence="2">ATP-binding protein</fullName>
    </submittedName>
</protein>
<dbReference type="PANTHER" id="PTHR43581">
    <property type="entry name" value="ATP/GTP PHOSPHATASE"/>
    <property type="match status" value="1"/>
</dbReference>
<dbReference type="EMBL" id="BJLJ01000009">
    <property type="protein sequence ID" value="GEA68190.1"/>
    <property type="molecule type" value="Genomic_DNA"/>
</dbReference>
<dbReference type="InterPro" id="IPR027417">
    <property type="entry name" value="P-loop_NTPase"/>
</dbReference>
<accession>A0A4Y3JBX2</accession>
<dbReference type="RefSeq" id="WP_141315984.1">
    <property type="nucleotide sequence ID" value="NZ_BJLJ01000009.1"/>
</dbReference>
<keyword evidence="2" id="KW-0067">ATP-binding</keyword>
<name>A0A4Y3JBX2_ACIPI</name>
<dbReference type="InterPro" id="IPR003959">
    <property type="entry name" value="ATPase_AAA_core"/>
</dbReference>
<dbReference type="Proteomes" id="UP000317717">
    <property type="component" value="Unassembled WGS sequence"/>
</dbReference>
<sequence>MRLEKFIVTKLNGYQDVEIDIDGNKKILVAENGSGKTTILNILFYCLKNNTSKLKNFNFEKVELLFDDNSKTVFYKEDLEEKYNENFDDVWKNYSRLKPSEYFVLSEKLNRFLEFVGLIFEYSGYLDAERFVEFYVYTIFETRYNKTIKDRIYNYIFHQLEFIAAKMLIDIDGLIIGKNDLYKSYFFLKSGDYENFRKKNMFIGRKSGRVFADEIYDFLLRNLEYRISEIKNLKRSIYFNGKIDTIFLPTYRRIENDSSEILGDFKVKEDAHISFGIKDVVTLYSDIFKKLKDYSSDSFLKINSKIIDQYLNDSHEFDKGKLKKYSVENLNFILNRLGGGIEKKSKEKIIKIIENGEDNYYINLLVLNMVSIYEKQKKVEDEIVKYTNVCNKYLVGKEIKYCPEKLEINLFQKNKPLNFNVFSSGEKQIVSLFAKLYLSPLKELDWLSDNKSLDNLLCKKFWIIFDEPELSLSVEWQKTLLPDILESNRCEFLFVTTHSPFIFKNELKFCTSDIRNYIKEC</sequence>
<evidence type="ECO:0000313" key="2">
    <source>
        <dbReference type="EMBL" id="GEA68190.1"/>
    </source>
</evidence>
<dbReference type="SUPFAM" id="SSF52540">
    <property type="entry name" value="P-loop containing nucleoside triphosphate hydrolases"/>
    <property type="match status" value="1"/>
</dbReference>
<dbReference type="Gene3D" id="3.40.50.300">
    <property type="entry name" value="P-loop containing nucleotide triphosphate hydrolases"/>
    <property type="match status" value="2"/>
</dbReference>
<comment type="caution">
    <text evidence="2">The sequence shown here is derived from an EMBL/GenBank/DDBJ whole genome shotgun (WGS) entry which is preliminary data.</text>
</comment>
<keyword evidence="2" id="KW-0547">Nucleotide-binding</keyword>
<organism evidence="2 3">
    <name type="scientific">Acinetobacter pittii</name>
    <name type="common">Acinetobacter genomosp. 3</name>
    <dbReference type="NCBI Taxonomy" id="48296"/>
    <lineage>
        <taxon>Bacteria</taxon>
        <taxon>Pseudomonadati</taxon>
        <taxon>Pseudomonadota</taxon>
        <taxon>Gammaproteobacteria</taxon>
        <taxon>Moraxellales</taxon>
        <taxon>Moraxellaceae</taxon>
        <taxon>Acinetobacter</taxon>
        <taxon>Acinetobacter calcoaceticus/baumannii complex</taxon>
    </lineage>
</organism>
<feature type="domain" description="ATPase AAA-type core" evidence="1">
    <location>
        <begin position="32"/>
        <end position="502"/>
    </location>
</feature>
<evidence type="ECO:0000259" key="1">
    <source>
        <dbReference type="Pfam" id="PF13304"/>
    </source>
</evidence>
<dbReference type="GO" id="GO:0005524">
    <property type="term" value="F:ATP binding"/>
    <property type="evidence" value="ECO:0007669"/>
    <property type="project" value="UniProtKB-KW"/>
</dbReference>
<dbReference type="InterPro" id="IPR051396">
    <property type="entry name" value="Bact_Antivir_Def_Nuclease"/>
</dbReference>
<dbReference type="AlphaFoldDB" id="A0A4Y3JBX2"/>
<gene>
    <name evidence="2" type="ORF">PA3_23480</name>
</gene>